<protein>
    <submittedName>
        <fullName evidence="2">Uncharacterized protein</fullName>
    </submittedName>
</protein>
<comment type="caution">
    <text evidence="2">The sequence shown here is derived from an EMBL/GenBank/DDBJ whole genome shotgun (WGS) entry which is preliminary data.</text>
</comment>
<dbReference type="Proteomes" id="UP000568664">
    <property type="component" value="Unassembled WGS sequence"/>
</dbReference>
<keyword evidence="1" id="KW-0812">Transmembrane</keyword>
<organism evidence="2 3">
    <name type="scientific">Thalassotalea algicola</name>
    <dbReference type="NCBI Taxonomy" id="2716224"/>
    <lineage>
        <taxon>Bacteria</taxon>
        <taxon>Pseudomonadati</taxon>
        <taxon>Pseudomonadota</taxon>
        <taxon>Gammaproteobacteria</taxon>
        <taxon>Alteromonadales</taxon>
        <taxon>Colwelliaceae</taxon>
        <taxon>Thalassotalea</taxon>
    </lineage>
</organism>
<feature type="transmembrane region" description="Helical" evidence="1">
    <location>
        <begin position="35"/>
        <end position="60"/>
    </location>
</feature>
<name>A0A7Y0Q7G0_9GAMM</name>
<feature type="transmembrane region" description="Helical" evidence="1">
    <location>
        <begin position="72"/>
        <end position="98"/>
    </location>
</feature>
<dbReference type="RefSeq" id="WP_169075186.1">
    <property type="nucleotide sequence ID" value="NZ_JABBXH010000003.1"/>
</dbReference>
<sequence length="132" mass="14671">MENKQKLVATLITLNVSMAATLFALRAFNDETRLAVVNLIPLLFSAILGAGLSFLFYLSVKNILHKHLIKSPFLASFFPALSLMLVVIMTGAATYWLIDDLLLMLSFMMSLQQIAKGFDVEFSSVHTQEVSK</sequence>
<dbReference type="AlphaFoldDB" id="A0A7Y0Q7G0"/>
<proteinExistence type="predicted"/>
<gene>
    <name evidence="2" type="ORF">HII17_09745</name>
</gene>
<evidence type="ECO:0000256" key="1">
    <source>
        <dbReference type="SAM" id="Phobius"/>
    </source>
</evidence>
<evidence type="ECO:0000313" key="2">
    <source>
        <dbReference type="EMBL" id="NMP31847.1"/>
    </source>
</evidence>
<dbReference type="EMBL" id="JABBXH010000003">
    <property type="protein sequence ID" value="NMP31847.1"/>
    <property type="molecule type" value="Genomic_DNA"/>
</dbReference>
<keyword evidence="1" id="KW-1133">Transmembrane helix</keyword>
<keyword evidence="1" id="KW-0472">Membrane</keyword>
<reference evidence="2 3" key="1">
    <citation type="submission" date="2020-04" db="EMBL/GenBank/DDBJ databases">
        <title>Thalassotalea sp. M1531, isolated from the surface of marine red alga.</title>
        <authorList>
            <person name="Pang L."/>
            <person name="Lu D.-C."/>
        </authorList>
    </citation>
    <scope>NUCLEOTIDE SEQUENCE [LARGE SCALE GENOMIC DNA]</scope>
    <source>
        <strain evidence="2 3">M1531</strain>
    </source>
</reference>
<accession>A0A7Y0Q7G0</accession>
<evidence type="ECO:0000313" key="3">
    <source>
        <dbReference type="Proteomes" id="UP000568664"/>
    </source>
</evidence>
<keyword evidence="3" id="KW-1185">Reference proteome</keyword>